<protein>
    <submittedName>
        <fullName evidence="1">DUF6155 family protein</fullName>
    </submittedName>
</protein>
<sequence>MNSKYIQYIGSIKEDELKREILELIKLFPEVREYYDLRIDPELEKNMLDRYKKVIKNEFFPEKEDIKMRYSVVSETIIDFQRRALIPDNSIELMLYYVEIALDFTKLYGDIGEKFYISVEGTFDKALNYIFKKGLERKFYSKIKELLDRTSYIEGDFQTNMVEIFYKYFDL</sequence>
<evidence type="ECO:0000313" key="2">
    <source>
        <dbReference type="Proteomes" id="UP001144612"/>
    </source>
</evidence>
<name>A0ABT4D5E4_9CLOT</name>
<evidence type="ECO:0000313" key="1">
    <source>
        <dbReference type="EMBL" id="MCY6957502.1"/>
    </source>
</evidence>
<dbReference type="EMBL" id="JAPQFJ010000002">
    <property type="protein sequence ID" value="MCY6957502.1"/>
    <property type="molecule type" value="Genomic_DNA"/>
</dbReference>
<keyword evidence="2" id="KW-1185">Reference proteome</keyword>
<dbReference type="RefSeq" id="WP_268059881.1">
    <property type="nucleotide sequence ID" value="NZ_JAPQFJ010000002.1"/>
</dbReference>
<accession>A0ABT4D5E4</accession>
<gene>
    <name evidence="1" type="ORF">OW729_02650</name>
</gene>
<organism evidence="1 2">
    <name type="scientific">Clostridium brassicae</name>
    <dbReference type="NCBI Taxonomy" id="2999072"/>
    <lineage>
        <taxon>Bacteria</taxon>
        <taxon>Bacillati</taxon>
        <taxon>Bacillota</taxon>
        <taxon>Clostridia</taxon>
        <taxon>Eubacteriales</taxon>
        <taxon>Clostridiaceae</taxon>
        <taxon>Clostridium</taxon>
    </lineage>
</organism>
<dbReference type="InterPro" id="IPR046153">
    <property type="entry name" value="DUF6155"/>
</dbReference>
<dbReference type="Proteomes" id="UP001144612">
    <property type="component" value="Unassembled WGS sequence"/>
</dbReference>
<reference evidence="1" key="1">
    <citation type="submission" date="2022-12" db="EMBL/GenBank/DDBJ databases">
        <title>Clostridium sp. nov., isolated from industrial wastewater.</title>
        <authorList>
            <person name="Jiayan W."/>
        </authorList>
    </citation>
    <scope>NUCLEOTIDE SEQUENCE</scope>
    <source>
        <strain evidence="1">ZC22-4</strain>
    </source>
</reference>
<dbReference type="Pfam" id="PF19652">
    <property type="entry name" value="DUF6155"/>
    <property type="match status" value="1"/>
</dbReference>
<comment type="caution">
    <text evidence="1">The sequence shown here is derived from an EMBL/GenBank/DDBJ whole genome shotgun (WGS) entry which is preliminary data.</text>
</comment>
<proteinExistence type="predicted"/>